<dbReference type="GO" id="GO:0031106">
    <property type="term" value="P:septin ring organization"/>
    <property type="evidence" value="ECO:0007669"/>
    <property type="project" value="TreeGrafter"/>
</dbReference>
<dbReference type="InterPro" id="IPR037840">
    <property type="entry name" value="PH_Anillin"/>
</dbReference>
<feature type="compositionally biased region" description="Polar residues" evidence="1">
    <location>
        <begin position="45"/>
        <end position="55"/>
    </location>
</feature>
<keyword evidence="4" id="KW-1185">Reference proteome</keyword>
<dbReference type="SMART" id="SM00233">
    <property type="entry name" value="PH"/>
    <property type="match status" value="1"/>
</dbReference>
<gene>
    <name evidence="3" type="ORF">BDFB_012802</name>
</gene>
<dbReference type="Proteomes" id="UP000292052">
    <property type="component" value="Unassembled WGS sequence"/>
</dbReference>
<feature type="region of interest" description="Disordered" evidence="1">
    <location>
        <begin position="101"/>
        <end position="123"/>
    </location>
</feature>
<dbReference type="PANTHER" id="PTHR21538">
    <property type="entry name" value="ANILLIN/RHOTEKIN RTKN"/>
    <property type="match status" value="1"/>
</dbReference>
<dbReference type="GO" id="GO:0000281">
    <property type="term" value="P:mitotic cytokinesis"/>
    <property type="evidence" value="ECO:0007669"/>
    <property type="project" value="TreeGrafter"/>
</dbReference>
<dbReference type="PANTHER" id="PTHR21538:SF23">
    <property type="entry name" value="ANILLIN"/>
    <property type="match status" value="1"/>
</dbReference>
<feature type="region of interest" description="Disordered" evidence="1">
    <location>
        <begin position="315"/>
        <end position="345"/>
    </location>
</feature>
<feature type="non-terminal residue" evidence="3">
    <location>
        <position position="1"/>
    </location>
</feature>
<organism evidence="3 4">
    <name type="scientific">Asbolus verrucosus</name>
    <name type="common">Desert ironclad beetle</name>
    <dbReference type="NCBI Taxonomy" id="1661398"/>
    <lineage>
        <taxon>Eukaryota</taxon>
        <taxon>Metazoa</taxon>
        <taxon>Ecdysozoa</taxon>
        <taxon>Arthropoda</taxon>
        <taxon>Hexapoda</taxon>
        <taxon>Insecta</taxon>
        <taxon>Pterygota</taxon>
        <taxon>Neoptera</taxon>
        <taxon>Endopterygota</taxon>
        <taxon>Coleoptera</taxon>
        <taxon>Polyphaga</taxon>
        <taxon>Cucujiformia</taxon>
        <taxon>Tenebrionidae</taxon>
        <taxon>Pimeliinae</taxon>
        <taxon>Asbolus</taxon>
    </lineage>
</organism>
<dbReference type="CDD" id="cd01263">
    <property type="entry name" value="PH_anillin"/>
    <property type="match status" value="1"/>
</dbReference>
<dbReference type="PROSITE" id="PS50003">
    <property type="entry name" value="PH_DOMAIN"/>
    <property type="match status" value="1"/>
</dbReference>
<feature type="region of interest" description="Disordered" evidence="1">
    <location>
        <begin position="20"/>
        <end position="80"/>
    </location>
</feature>
<reference evidence="3 4" key="1">
    <citation type="submission" date="2017-03" db="EMBL/GenBank/DDBJ databases">
        <title>Genome of the blue death feigning beetle - Asbolus verrucosus.</title>
        <authorList>
            <person name="Rider S.D."/>
        </authorList>
    </citation>
    <scope>NUCLEOTIDE SEQUENCE [LARGE SCALE GENOMIC DNA]</scope>
    <source>
        <strain evidence="3">Butters</strain>
        <tissue evidence="3">Head and leg muscle</tissue>
    </source>
</reference>
<evidence type="ECO:0000259" key="2">
    <source>
        <dbReference type="PROSITE" id="PS50003"/>
    </source>
</evidence>
<dbReference type="InterPro" id="IPR051364">
    <property type="entry name" value="Cytokinesis/Rho-signaling"/>
</dbReference>
<feature type="compositionally biased region" description="Polar residues" evidence="1">
    <location>
        <begin position="101"/>
        <end position="111"/>
    </location>
</feature>
<sequence length="545" mass="61671">LNSELSDILDDVDDYIDEALAYNEAQTAGPSPPKQGRQSPIEPSHSFNYKSFQSESEFKSPMKKPTSPKKTEDLPTHVVDGNNLLPLTYTVSFYRKQQTQASNTPVKQISRQPPIEEPPEPCTDTQEQVRAKMFELRNEVAKQEMIISQTSQALNLCNSTPEFMGSTEQVEAERVLLVATHRRQAALNELQRLEVENTLRPLRPRSGQLPLEKGTLTISKIVLPLKQKYVTALAAAGGKGHHVVCLLKYADQVLPTPLVSTVATSTKNPELELDVPGVIKLNDVHSDFTLTFEVYCLQAQEEILPHEIKYHIKKNNTKLTPKKSKQDSRLTRPVKESPAGPQAVRSPTFASMGYIVFSVQAVNKKQWSLNNTPSMSPLEGTVRMCVSCELALSVEHHGFLTMYEDISGFGAWHRRWYFLKGHILSYWKYPDDERKTVSEFRKVQPDEETFRDFQPPINSIDLKHSITRQVGPVSRDICARKNTVLIETERDALPQDKDSLVTVRRGAKTVVRHILSADTKEERIEWCNKFNAAIAALDIWARSRE</sequence>
<dbReference type="GO" id="GO:0005826">
    <property type="term" value="C:actomyosin contractile ring"/>
    <property type="evidence" value="ECO:0007669"/>
    <property type="project" value="TreeGrafter"/>
</dbReference>
<dbReference type="EMBL" id="QDEB01131791">
    <property type="protein sequence ID" value="RZB39041.1"/>
    <property type="molecule type" value="Genomic_DNA"/>
</dbReference>
<dbReference type="InterPro" id="IPR011993">
    <property type="entry name" value="PH-like_dom_sf"/>
</dbReference>
<dbReference type="OrthoDB" id="5915976at2759"/>
<dbReference type="Gene3D" id="2.30.29.30">
    <property type="entry name" value="Pleckstrin-homology domain (PH domain)/Phosphotyrosine-binding domain (PTB)"/>
    <property type="match status" value="1"/>
</dbReference>
<feature type="compositionally biased region" description="Basic and acidic residues" evidence="1">
    <location>
        <begin position="324"/>
        <end position="335"/>
    </location>
</feature>
<dbReference type="Pfam" id="PF08174">
    <property type="entry name" value="Anillin"/>
    <property type="match status" value="1"/>
</dbReference>
<accession>A0A482V6M1</accession>
<dbReference type="InterPro" id="IPR012966">
    <property type="entry name" value="AHD"/>
</dbReference>
<name>A0A482V6M1_ASBVE</name>
<dbReference type="STRING" id="1661398.A0A482V6M1"/>
<protein>
    <submittedName>
        <fullName evidence="3">Actin-binding protein anillin</fullName>
    </submittedName>
</protein>
<evidence type="ECO:0000313" key="3">
    <source>
        <dbReference type="EMBL" id="RZB39041.1"/>
    </source>
</evidence>
<dbReference type="SUPFAM" id="SSF50729">
    <property type="entry name" value="PH domain-like"/>
    <property type="match status" value="1"/>
</dbReference>
<dbReference type="InterPro" id="IPR001849">
    <property type="entry name" value="PH_domain"/>
</dbReference>
<feature type="domain" description="PH" evidence="2">
    <location>
        <begin position="393"/>
        <end position="535"/>
    </location>
</feature>
<proteinExistence type="predicted"/>
<dbReference type="AlphaFoldDB" id="A0A482V6M1"/>
<dbReference type="GO" id="GO:0000915">
    <property type="term" value="P:actomyosin contractile ring assembly"/>
    <property type="evidence" value="ECO:0007669"/>
    <property type="project" value="TreeGrafter"/>
</dbReference>
<comment type="caution">
    <text evidence="3">The sequence shown here is derived from an EMBL/GenBank/DDBJ whole genome shotgun (WGS) entry which is preliminary data.</text>
</comment>
<evidence type="ECO:0000256" key="1">
    <source>
        <dbReference type="SAM" id="MobiDB-lite"/>
    </source>
</evidence>
<evidence type="ECO:0000313" key="4">
    <source>
        <dbReference type="Proteomes" id="UP000292052"/>
    </source>
</evidence>
<dbReference type="Pfam" id="PF00169">
    <property type="entry name" value="PH"/>
    <property type="match status" value="1"/>
</dbReference>